<keyword evidence="2" id="KW-1185">Reference proteome</keyword>
<protein>
    <submittedName>
        <fullName evidence="1">Uncharacterized protein</fullName>
    </submittedName>
</protein>
<accession>A0A7D9HM67</accession>
<reference evidence="1" key="1">
    <citation type="submission" date="2020-04" db="EMBL/GenBank/DDBJ databases">
        <authorList>
            <person name="Alioto T."/>
            <person name="Alioto T."/>
            <person name="Gomez Garrido J."/>
        </authorList>
    </citation>
    <scope>NUCLEOTIDE SEQUENCE</scope>
    <source>
        <strain evidence="1">A484AB</strain>
    </source>
</reference>
<name>A0A7D9HM67_PARCT</name>
<gene>
    <name evidence="1" type="ORF">PACLA_8A084795</name>
</gene>
<sequence length="148" mass="16366">MLQFSDLSDLGQDGTGQSFIFENVVLWDFNILPSPPSQTIQPRDPDTVNEELDSVLSPINLQGQTGWQTGCNCDLQPINLQGQTGCNCDLQPINLQGQTVCNCDLQPINLQGQTGCNCDLQPINYVCLVDITPQYSIVDCEKWTMGQR</sequence>
<proteinExistence type="predicted"/>
<dbReference type="EMBL" id="CACRXK020001346">
    <property type="protein sequence ID" value="CAB3988577.1"/>
    <property type="molecule type" value="Genomic_DNA"/>
</dbReference>
<evidence type="ECO:0000313" key="2">
    <source>
        <dbReference type="Proteomes" id="UP001152795"/>
    </source>
</evidence>
<dbReference type="SUPFAM" id="SSF141571">
    <property type="entry name" value="Pentapeptide repeat-like"/>
    <property type="match status" value="1"/>
</dbReference>
<comment type="caution">
    <text evidence="1">The sequence shown here is derived from an EMBL/GenBank/DDBJ whole genome shotgun (WGS) entry which is preliminary data.</text>
</comment>
<organism evidence="1 2">
    <name type="scientific">Paramuricea clavata</name>
    <name type="common">Red gorgonian</name>
    <name type="synonym">Violescent sea-whip</name>
    <dbReference type="NCBI Taxonomy" id="317549"/>
    <lineage>
        <taxon>Eukaryota</taxon>
        <taxon>Metazoa</taxon>
        <taxon>Cnidaria</taxon>
        <taxon>Anthozoa</taxon>
        <taxon>Octocorallia</taxon>
        <taxon>Malacalcyonacea</taxon>
        <taxon>Plexauridae</taxon>
        <taxon>Paramuricea</taxon>
    </lineage>
</organism>
<dbReference type="Proteomes" id="UP001152795">
    <property type="component" value="Unassembled WGS sequence"/>
</dbReference>
<evidence type="ECO:0000313" key="1">
    <source>
        <dbReference type="EMBL" id="CAB3988577.1"/>
    </source>
</evidence>
<dbReference type="AlphaFoldDB" id="A0A7D9HM67"/>